<proteinExistence type="predicted"/>
<dbReference type="AlphaFoldDB" id="A0A9Q0I1Y0"/>
<dbReference type="Proteomes" id="UP001148018">
    <property type="component" value="Unassembled WGS sequence"/>
</dbReference>
<feature type="non-terminal residue" evidence="1">
    <location>
        <position position="1"/>
    </location>
</feature>
<gene>
    <name evidence="1" type="ORF">NHX12_007885</name>
</gene>
<reference evidence="1" key="1">
    <citation type="submission" date="2022-07" db="EMBL/GenBank/DDBJ databases">
        <title>Chromosome-level genome of Muraenolepis orangiensis.</title>
        <authorList>
            <person name="Kim J."/>
        </authorList>
    </citation>
    <scope>NUCLEOTIDE SEQUENCE</scope>
    <source>
        <strain evidence="1">KU_S4_2022</strain>
        <tissue evidence="1">Muscle</tissue>
    </source>
</reference>
<feature type="non-terminal residue" evidence="1">
    <location>
        <position position="162"/>
    </location>
</feature>
<keyword evidence="2" id="KW-1185">Reference proteome</keyword>
<comment type="caution">
    <text evidence="1">The sequence shown here is derived from an EMBL/GenBank/DDBJ whole genome shotgun (WGS) entry which is preliminary data.</text>
</comment>
<protein>
    <submittedName>
        <fullName evidence="1">Uncharacterized protein</fullName>
    </submittedName>
</protein>
<dbReference type="OrthoDB" id="289038at2759"/>
<evidence type="ECO:0000313" key="2">
    <source>
        <dbReference type="Proteomes" id="UP001148018"/>
    </source>
</evidence>
<name>A0A9Q0I1Y0_9TELE</name>
<organism evidence="1 2">
    <name type="scientific">Muraenolepis orangiensis</name>
    <name type="common">Patagonian moray cod</name>
    <dbReference type="NCBI Taxonomy" id="630683"/>
    <lineage>
        <taxon>Eukaryota</taxon>
        <taxon>Metazoa</taxon>
        <taxon>Chordata</taxon>
        <taxon>Craniata</taxon>
        <taxon>Vertebrata</taxon>
        <taxon>Euteleostomi</taxon>
        <taxon>Actinopterygii</taxon>
        <taxon>Neopterygii</taxon>
        <taxon>Teleostei</taxon>
        <taxon>Neoteleostei</taxon>
        <taxon>Acanthomorphata</taxon>
        <taxon>Zeiogadaria</taxon>
        <taxon>Gadariae</taxon>
        <taxon>Gadiformes</taxon>
        <taxon>Muraenolepidoidei</taxon>
        <taxon>Muraenolepididae</taxon>
        <taxon>Muraenolepis</taxon>
    </lineage>
</organism>
<dbReference type="EMBL" id="JANIIK010001198">
    <property type="protein sequence ID" value="KAJ3582340.1"/>
    <property type="molecule type" value="Genomic_DNA"/>
</dbReference>
<evidence type="ECO:0000313" key="1">
    <source>
        <dbReference type="EMBL" id="KAJ3582340.1"/>
    </source>
</evidence>
<sequence>DVLPSAGRPVHYRHTYWWRWTQEKRSYKREAVESVSFRDLGELHKSREGQSSYKDKRGLLRSIKSGVRLAEFNEETLTSSCRWKTEAETLLWASSSPSYVCPVQNFEFRLQCPHLLQRFHYDGRRLRNATDAVSIPPLPSLASLKDHCDQTSYRLSGIVSHL</sequence>
<accession>A0A9Q0I1Y0</accession>